<sequence length="408" mass="42848">MHPAPDDLPRSPTGRTPQWVVDERAGVSQELPDPYVVPRRRRRPVLAVGVVALLAAGAWWWTSGAPALPDEVVSSLTGLVQPAPEPPSAEVVALADAAHLSDEGRELLYGTQTEILGADAFAGRCRGVGSTPSVRADGAVGCFLAESNAIVVYAPADARLRGFVVETVAHETLHAAWNVLDQAEQTRLAGLLEAVVATLPADDKIHEQIAGSVGGHGENRPTELFAYVGTQVWADGGLDPQLEAVYARFVSDRAALVAVHTGWVAVLDEMGAAIQVASDALVAQEYANADARASVNGDTASLDFYRETFAAKSAEVASMSAAQRQRLRLSWEWWDGTVLPMAPADETLAGAAALLARDEVDLPARSAAVAAAEAAAAAERVRVEAMVADLNALQQDLDPTPSTPSALP</sequence>
<gene>
    <name evidence="2" type="ORF">J2X26_000991</name>
</gene>
<keyword evidence="1" id="KW-1133">Transmembrane helix</keyword>
<keyword evidence="1" id="KW-0472">Membrane</keyword>
<keyword evidence="3" id="KW-1185">Reference proteome</keyword>
<comment type="caution">
    <text evidence="2">The sequence shown here is derived from an EMBL/GenBank/DDBJ whole genome shotgun (WGS) entry which is preliminary data.</text>
</comment>
<evidence type="ECO:0000256" key="1">
    <source>
        <dbReference type="SAM" id="Phobius"/>
    </source>
</evidence>
<organism evidence="2 3">
    <name type="scientific">Cellulomonas humilata</name>
    <dbReference type="NCBI Taxonomy" id="144055"/>
    <lineage>
        <taxon>Bacteria</taxon>
        <taxon>Bacillati</taxon>
        <taxon>Actinomycetota</taxon>
        <taxon>Actinomycetes</taxon>
        <taxon>Micrococcales</taxon>
        <taxon>Cellulomonadaceae</taxon>
        <taxon>Cellulomonas</taxon>
    </lineage>
</organism>
<reference evidence="2 3" key="1">
    <citation type="submission" date="2023-07" db="EMBL/GenBank/DDBJ databases">
        <title>Sorghum-associated microbial communities from plants grown in Nebraska, USA.</title>
        <authorList>
            <person name="Schachtman D."/>
        </authorList>
    </citation>
    <scope>NUCLEOTIDE SEQUENCE [LARGE SCALE GENOMIC DNA]</scope>
    <source>
        <strain evidence="2 3">BE332</strain>
    </source>
</reference>
<evidence type="ECO:0000313" key="3">
    <source>
        <dbReference type="Proteomes" id="UP001239626"/>
    </source>
</evidence>
<keyword evidence="1" id="KW-0812">Transmembrane</keyword>
<evidence type="ECO:0008006" key="4">
    <source>
        <dbReference type="Google" id="ProtNLM"/>
    </source>
</evidence>
<proteinExistence type="predicted"/>
<evidence type="ECO:0000313" key="2">
    <source>
        <dbReference type="EMBL" id="MDQ0372694.1"/>
    </source>
</evidence>
<dbReference type="EMBL" id="JAUSVB010000001">
    <property type="protein sequence ID" value="MDQ0372694.1"/>
    <property type="molecule type" value="Genomic_DNA"/>
</dbReference>
<dbReference type="RefSeq" id="WP_307490309.1">
    <property type="nucleotide sequence ID" value="NZ_JAUSVB010000001.1"/>
</dbReference>
<dbReference type="Proteomes" id="UP001239626">
    <property type="component" value="Unassembled WGS sequence"/>
</dbReference>
<accession>A0ABU0EBQ7</accession>
<protein>
    <recommendedName>
        <fullName evidence="4">Aminopeptidase</fullName>
    </recommendedName>
</protein>
<name>A0ABU0EBQ7_9CELL</name>
<feature type="transmembrane region" description="Helical" evidence="1">
    <location>
        <begin position="45"/>
        <end position="62"/>
    </location>
</feature>